<dbReference type="EMBL" id="BRYA01000327">
    <property type="protein sequence ID" value="GMI47076.1"/>
    <property type="molecule type" value="Genomic_DNA"/>
</dbReference>
<dbReference type="PROSITE" id="PS50294">
    <property type="entry name" value="WD_REPEATS_REGION"/>
    <property type="match status" value="1"/>
</dbReference>
<organism evidence="4 5">
    <name type="scientific">Triparma columacea</name>
    <dbReference type="NCBI Taxonomy" id="722753"/>
    <lineage>
        <taxon>Eukaryota</taxon>
        <taxon>Sar</taxon>
        <taxon>Stramenopiles</taxon>
        <taxon>Ochrophyta</taxon>
        <taxon>Bolidophyceae</taxon>
        <taxon>Parmales</taxon>
        <taxon>Triparmaceae</taxon>
        <taxon>Triparma</taxon>
    </lineage>
</organism>
<dbReference type="AlphaFoldDB" id="A0A9W7GLS2"/>
<reference evidence="5" key="1">
    <citation type="journal article" date="2023" name="Commun. Biol.">
        <title>Genome analysis of Parmales, the sister group of diatoms, reveals the evolutionary specialization of diatoms from phago-mixotrophs to photoautotrophs.</title>
        <authorList>
            <person name="Ban H."/>
            <person name="Sato S."/>
            <person name="Yoshikawa S."/>
            <person name="Yamada K."/>
            <person name="Nakamura Y."/>
            <person name="Ichinomiya M."/>
            <person name="Sato N."/>
            <person name="Blanc-Mathieu R."/>
            <person name="Endo H."/>
            <person name="Kuwata A."/>
            <person name="Ogata H."/>
        </authorList>
    </citation>
    <scope>NUCLEOTIDE SEQUENCE [LARGE SCALE GENOMIC DNA]</scope>
</reference>
<dbReference type="InterPro" id="IPR020472">
    <property type="entry name" value="WD40_PAC1"/>
</dbReference>
<keyword evidence="1 3" id="KW-0853">WD repeat</keyword>
<evidence type="ECO:0000313" key="5">
    <source>
        <dbReference type="Proteomes" id="UP001165065"/>
    </source>
</evidence>
<proteinExistence type="predicted"/>
<dbReference type="Proteomes" id="UP001165065">
    <property type="component" value="Unassembled WGS sequence"/>
</dbReference>
<dbReference type="PROSITE" id="PS50082">
    <property type="entry name" value="WD_REPEATS_2"/>
    <property type="match status" value="3"/>
</dbReference>
<sequence length="403" mass="43361">MGNLLGCKAAGEGERGHDGARGPGGLGGVLLPREHHGAVQCCGFWGRGAVVTGGDDGLVAMTELRRSHADPAKAIRVFRGHKKAVTSIHINKKTGVAYSASRDLTLKSWKASNSAAVGNFMGHSLTVMAVGCDRDGLMVASGGRDYAVKLWDPNTCQCTSTSKISRNLVTCLKFWEDGSQKFCQGSEDLTMRVWDVRNISNQSTHAGCSLTFGKYVYFPLDTDISSCGLYVISSSKGFNGAGCEGRVWDTRMPEKPVHMMEGHQQDAVGCCFVNNLAGWEGGKVMCTVSKDATLRLWDADTGECLGVHEEEESGMWTSVRCWEGEIEGWGGSIGGDGIEEFSTGDPHLVATTFYGGIYVFTVFTEDNAKGRRGLGMMVINLVRPIVENEYEMGVDTVPLPTAI</sequence>
<comment type="caution">
    <text evidence="4">The sequence shown here is derived from an EMBL/GenBank/DDBJ whole genome shotgun (WGS) entry which is preliminary data.</text>
</comment>
<feature type="repeat" description="WD" evidence="3">
    <location>
        <begin position="282"/>
        <end position="307"/>
    </location>
</feature>
<name>A0A9W7GLS2_9STRA</name>
<evidence type="ECO:0000313" key="4">
    <source>
        <dbReference type="EMBL" id="GMI47076.1"/>
    </source>
</evidence>
<dbReference type="PRINTS" id="PR00320">
    <property type="entry name" value="GPROTEINBRPT"/>
</dbReference>
<dbReference type="InterPro" id="IPR015943">
    <property type="entry name" value="WD40/YVTN_repeat-like_dom_sf"/>
</dbReference>
<dbReference type="Pfam" id="PF00400">
    <property type="entry name" value="WD40"/>
    <property type="match status" value="4"/>
</dbReference>
<dbReference type="PANTHER" id="PTHR19869:SF1">
    <property type="entry name" value="WD REPEAT-CONTAINING PROTEIN 31"/>
    <property type="match status" value="1"/>
</dbReference>
<dbReference type="InterPro" id="IPR040066">
    <property type="entry name" value="WDR31"/>
</dbReference>
<dbReference type="OrthoDB" id="6262491at2759"/>
<dbReference type="SMART" id="SM00320">
    <property type="entry name" value="WD40"/>
    <property type="match status" value="5"/>
</dbReference>
<dbReference type="PANTHER" id="PTHR19869">
    <property type="entry name" value="SPERMATID WD-REPEAT PROTEIN"/>
    <property type="match status" value="1"/>
</dbReference>
<feature type="repeat" description="WD" evidence="3">
    <location>
        <begin position="120"/>
        <end position="161"/>
    </location>
</feature>
<accession>A0A9W7GLS2</accession>
<dbReference type="InterPro" id="IPR001680">
    <property type="entry name" value="WD40_rpt"/>
</dbReference>
<feature type="repeat" description="WD" evidence="3">
    <location>
        <begin position="78"/>
        <end position="119"/>
    </location>
</feature>
<keyword evidence="5" id="KW-1185">Reference proteome</keyword>
<gene>
    <name evidence="4" type="ORF">TrCOL_g3502</name>
</gene>
<evidence type="ECO:0000256" key="3">
    <source>
        <dbReference type="PROSITE-ProRule" id="PRU00221"/>
    </source>
</evidence>
<dbReference type="InterPro" id="IPR036322">
    <property type="entry name" value="WD40_repeat_dom_sf"/>
</dbReference>
<protein>
    <submittedName>
        <fullName evidence="4">Uncharacterized protein</fullName>
    </submittedName>
</protein>
<keyword evidence="2" id="KW-0677">Repeat</keyword>
<dbReference type="SUPFAM" id="SSF50978">
    <property type="entry name" value="WD40 repeat-like"/>
    <property type="match status" value="1"/>
</dbReference>
<evidence type="ECO:0000256" key="1">
    <source>
        <dbReference type="ARBA" id="ARBA00022574"/>
    </source>
</evidence>
<dbReference type="Gene3D" id="2.130.10.10">
    <property type="entry name" value="YVTN repeat-like/Quinoprotein amine dehydrogenase"/>
    <property type="match status" value="2"/>
</dbReference>
<evidence type="ECO:0000256" key="2">
    <source>
        <dbReference type="ARBA" id="ARBA00022737"/>
    </source>
</evidence>